<sequence>MSESQWRPVPIGLGAERWTTRRECKAVLVIVHTVTSGQRVLEAAALLENDLRVQVVFTRAPDVFGAGVGDLLSSIGAAQIPWEQATRTRFDLAMAASLRGLHEIHAPLIVMPHGAGHNKLVVRRRGGRAVGARAAYDLDSQRLVHDGELVPNAIVLAHTEDLGHLGRSCPEAVPAAVVCGDPCYDRLVASLECRPSYQVALGAGDGRKLVVVTSTWGPTSLLGRNGELWPRLLTELPEDEFHVVTLLHPNVWHGHGSWQVRAWLADCLRRGLSLVPPEADWRAVLAAADWVIGDHGSVTAYSAVAGVPVLMGSFAARDCQPGSAQSLLGAVAPRVSKRGSLHRQLLQAAAEFDRDAHRAVIDRLSSQPGRFNHNMRRLIYRQLRLRVPPTVPVTLPAVPPYLVK</sequence>
<dbReference type="Proteomes" id="UP001501710">
    <property type="component" value="Unassembled WGS sequence"/>
</dbReference>
<evidence type="ECO:0000313" key="2">
    <source>
        <dbReference type="Proteomes" id="UP001501710"/>
    </source>
</evidence>
<dbReference type="SUPFAM" id="SSF53756">
    <property type="entry name" value="UDP-Glycosyltransferase/glycogen phosphorylase"/>
    <property type="match status" value="1"/>
</dbReference>
<name>A0ABP8CES6_9ACTN</name>
<evidence type="ECO:0000313" key="1">
    <source>
        <dbReference type="EMBL" id="GAA4238413.1"/>
    </source>
</evidence>
<protein>
    <submittedName>
        <fullName evidence="1">Uncharacterized protein</fullName>
    </submittedName>
</protein>
<keyword evidence="2" id="KW-1185">Reference proteome</keyword>
<dbReference type="RefSeq" id="WP_344901870.1">
    <property type="nucleotide sequence ID" value="NZ_BAABAS010000020.1"/>
</dbReference>
<gene>
    <name evidence="1" type="ORF">GCM10022254_54250</name>
</gene>
<comment type="caution">
    <text evidence="1">The sequence shown here is derived from an EMBL/GenBank/DDBJ whole genome shotgun (WGS) entry which is preliminary data.</text>
</comment>
<organism evidence="1 2">
    <name type="scientific">Actinomadura meridiana</name>
    <dbReference type="NCBI Taxonomy" id="559626"/>
    <lineage>
        <taxon>Bacteria</taxon>
        <taxon>Bacillati</taxon>
        <taxon>Actinomycetota</taxon>
        <taxon>Actinomycetes</taxon>
        <taxon>Streptosporangiales</taxon>
        <taxon>Thermomonosporaceae</taxon>
        <taxon>Actinomadura</taxon>
    </lineage>
</organism>
<accession>A0ABP8CES6</accession>
<proteinExistence type="predicted"/>
<dbReference type="EMBL" id="BAABAS010000020">
    <property type="protein sequence ID" value="GAA4238413.1"/>
    <property type="molecule type" value="Genomic_DNA"/>
</dbReference>
<reference evidence="2" key="1">
    <citation type="journal article" date="2019" name="Int. J. Syst. Evol. Microbiol.">
        <title>The Global Catalogue of Microorganisms (GCM) 10K type strain sequencing project: providing services to taxonomists for standard genome sequencing and annotation.</title>
        <authorList>
            <consortium name="The Broad Institute Genomics Platform"/>
            <consortium name="The Broad Institute Genome Sequencing Center for Infectious Disease"/>
            <person name="Wu L."/>
            <person name="Ma J."/>
        </authorList>
    </citation>
    <scope>NUCLEOTIDE SEQUENCE [LARGE SCALE GENOMIC DNA]</scope>
    <source>
        <strain evidence="2">JCM 17440</strain>
    </source>
</reference>